<accession>A0ABV8E197</accession>
<sequence length="189" mass="20917">MTHPEGLAAPFNEDEHATIPSSAPTTPMASRVLQDLTDEIRRLNDRSESLEAINKRMHERVAVLEGDLLRASLRPVIKSLAELHGECVRNAKHAGELGESEGTRAFAEDFLTVTARIEDILEGLGAVTIGVEIGDPFDRRIHQPCGTVGTEIEAQHDRVSSIYHQGFRNVSSDKPVIYAKVSVWKYVEH</sequence>
<feature type="region of interest" description="Disordered" evidence="2">
    <location>
        <begin position="1"/>
        <end position="27"/>
    </location>
</feature>
<proteinExistence type="predicted"/>
<evidence type="ECO:0000313" key="4">
    <source>
        <dbReference type="Proteomes" id="UP001595696"/>
    </source>
</evidence>
<organism evidence="3 4">
    <name type="scientific">Nocardia jiangsuensis</name>
    <dbReference type="NCBI Taxonomy" id="1691563"/>
    <lineage>
        <taxon>Bacteria</taxon>
        <taxon>Bacillati</taxon>
        <taxon>Actinomycetota</taxon>
        <taxon>Actinomycetes</taxon>
        <taxon>Mycobacteriales</taxon>
        <taxon>Nocardiaceae</taxon>
        <taxon>Nocardia</taxon>
    </lineage>
</organism>
<gene>
    <name evidence="3" type="primary">grpE</name>
    <name evidence="3" type="ORF">ACFO0B_29610</name>
</gene>
<dbReference type="InterPro" id="IPR000740">
    <property type="entry name" value="GrpE"/>
</dbReference>
<evidence type="ECO:0000313" key="3">
    <source>
        <dbReference type="EMBL" id="MFC3966165.1"/>
    </source>
</evidence>
<name>A0ABV8E197_9NOCA</name>
<feature type="coiled-coil region" evidence="1">
    <location>
        <begin position="33"/>
        <end position="60"/>
    </location>
</feature>
<keyword evidence="4" id="KW-1185">Reference proteome</keyword>
<dbReference type="RefSeq" id="WP_378616645.1">
    <property type="nucleotide sequence ID" value="NZ_JBHSAX010000033.1"/>
</dbReference>
<dbReference type="EMBL" id="JBHSAX010000033">
    <property type="protein sequence ID" value="MFC3966165.1"/>
    <property type="molecule type" value="Genomic_DNA"/>
</dbReference>
<comment type="caution">
    <text evidence="3">The sequence shown here is derived from an EMBL/GenBank/DDBJ whole genome shotgun (WGS) entry which is preliminary data.</text>
</comment>
<reference evidence="4" key="1">
    <citation type="journal article" date="2019" name="Int. J. Syst. Evol. Microbiol.">
        <title>The Global Catalogue of Microorganisms (GCM) 10K type strain sequencing project: providing services to taxonomists for standard genome sequencing and annotation.</title>
        <authorList>
            <consortium name="The Broad Institute Genomics Platform"/>
            <consortium name="The Broad Institute Genome Sequencing Center for Infectious Disease"/>
            <person name="Wu L."/>
            <person name="Ma J."/>
        </authorList>
    </citation>
    <scope>NUCLEOTIDE SEQUENCE [LARGE SCALE GENOMIC DNA]</scope>
    <source>
        <strain evidence="4">CGMCC 4.7330</strain>
    </source>
</reference>
<evidence type="ECO:0000256" key="1">
    <source>
        <dbReference type="SAM" id="Coils"/>
    </source>
</evidence>
<protein>
    <submittedName>
        <fullName evidence="3">Nucleotide exchange factor GrpE</fullName>
    </submittedName>
</protein>
<dbReference type="Pfam" id="PF01025">
    <property type="entry name" value="GrpE"/>
    <property type="match status" value="1"/>
</dbReference>
<keyword evidence="1" id="KW-0175">Coiled coil</keyword>
<dbReference type="Proteomes" id="UP001595696">
    <property type="component" value="Unassembled WGS sequence"/>
</dbReference>
<evidence type="ECO:0000256" key="2">
    <source>
        <dbReference type="SAM" id="MobiDB-lite"/>
    </source>
</evidence>